<feature type="compositionally biased region" description="Pro residues" evidence="1">
    <location>
        <begin position="283"/>
        <end position="317"/>
    </location>
</feature>
<dbReference type="InterPro" id="IPR025569">
    <property type="entry name" value="DUF4335"/>
</dbReference>
<keyword evidence="2" id="KW-0472">Membrane</keyword>
<accession>A0ABU5U416</accession>
<dbReference type="RefSeq" id="WP_323221508.1">
    <property type="nucleotide sequence ID" value="NZ_JAYGHT010000141.1"/>
</dbReference>
<proteinExistence type="predicted"/>
<feature type="transmembrane region" description="Helical" evidence="2">
    <location>
        <begin position="165"/>
        <end position="190"/>
    </location>
</feature>
<dbReference type="Proteomes" id="UP001301728">
    <property type="component" value="Unassembled WGS sequence"/>
</dbReference>
<evidence type="ECO:0000256" key="1">
    <source>
        <dbReference type="SAM" id="MobiDB-lite"/>
    </source>
</evidence>
<name>A0ABU5U416_9CYAN</name>
<keyword evidence="4" id="KW-1185">Reference proteome</keyword>
<sequence>MTNQKYTPPTCTLELTTEKPRFNRLTNQTVSEPFKFKLSFDDPRLPEEEYVTVEGDRTQLDRLSEVVITYVQNFLNSSALLSIVPQDSSNNSKPPHSNPTDIYLKPDGLLYHDLFLGSLSTQNTGPFVHLSALQLFDLVSALEECTNTVSEVRDRRFSIRFKPLIWLRTLLMIFVSIGTLTGMIELINFYRQLSQETLTASQEDTETPAIPPPNLTPPALPVWPAPTPPPPASPAPVVPNLPGVDTVPLAVPPPLFPAPVSPPPPQPIPNVSQQEGMMIILPEPQPASPPPQAVNPPVSPPVPVSPPPLPPAPPPTTPPPIVFSPTVPQVPPVIQLPPLQDTTPPEIITVFPEEEMPDYSTVNPEIVDPEVPEDQTSEEGYLAQLEKRPQTIAATRQEDTTLFDQIPQVNEVRTYFQENWYPPKNLRKALQYSLQLNADGTIASITPVGQPAVNRLPQLELPNVGEPFVSATADGRRPKIRVILEPNGRVSVFLESFNNSPPPPVTVNSEQ</sequence>
<evidence type="ECO:0000313" key="4">
    <source>
        <dbReference type="Proteomes" id="UP001301728"/>
    </source>
</evidence>
<dbReference type="EMBL" id="JAYGHT010000141">
    <property type="protein sequence ID" value="MEA5521934.1"/>
    <property type="molecule type" value="Genomic_DNA"/>
</dbReference>
<evidence type="ECO:0000313" key="3">
    <source>
        <dbReference type="EMBL" id="MEA5521934.1"/>
    </source>
</evidence>
<organism evidence="3 4">
    <name type="scientific">Limnoraphis robusta CCNP1315</name>
    <dbReference type="NCBI Taxonomy" id="3110306"/>
    <lineage>
        <taxon>Bacteria</taxon>
        <taxon>Bacillati</taxon>
        <taxon>Cyanobacteriota</taxon>
        <taxon>Cyanophyceae</taxon>
        <taxon>Oscillatoriophycideae</taxon>
        <taxon>Oscillatoriales</taxon>
        <taxon>Sirenicapillariaceae</taxon>
        <taxon>Limnoraphis</taxon>
    </lineage>
</organism>
<feature type="compositionally biased region" description="Pro residues" evidence="1">
    <location>
        <begin position="209"/>
        <end position="234"/>
    </location>
</feature>
<protein>
    <submittedName>
        <fullName evidence="3">DUF4335 domain-containing protein</fullName>
    </submittedName>
</protein>
<comment type="caution">
    <text evidence="3">The sequence shown here is derived from an EMBL/GenBank/DDBJ whole genome shotgun (WGS) entry which is preliminary data.</text>
</comment>
<feature type="region of interest" description="Disordered" evidence="1">
    <location>
        <begin position="199"/>
        <end position="234"/>
    </location>
</feature>
<dbReference type="Pfam" id="PF14233">
    <property type="entry name" value="DUF4335"/>
    <property type="match status" value="1"/>
</dbReference>
<keyword evidence="2" id="KW-1133">Transmembrane helix</keyword>
<feature type="region of interest" description="Disordered" evidence="1">
    <location>
        <begin position="282"/>
        <end position="317"/>
    </location>
</feature>
<evidence type="ECO:0000256" key="2">
    <source>
        <dbReference type="SAM" id="Phobius"/>
    </source>
</evidence>
<gene>
    <name evidence="3" type="ORF">VB854_23625</name>
</gene>
<keyword evidence="2" id="KW-0812">Transmembrane</keyword>
<reference evidence="3 4" key="1">
    <citation type="submission" date="2023-12" db="EMBL/GenBank/DDBJ databases">
        <title>Baltic Sea Cyanobacteria.</title>
        <authorList>
            <person name="Delbaje E."/>
            <person name="Fewer D.P."/>
            <person name="Shishido T.K."/>
        </authorList>
    </citation>
    <scope>NUCLEOTIDE SEQUENCE [LARGE SCALE GENOMIC DNA]</scope>
    <source>
        <strain evidence="3 4">CCNP 1315</strain>
    </source>
</reference>